<keyword evidence="2" id="KW-1185">Reference proteome</keyword>
<dbReference type="EMBL" id="BMAW01068223">
    <property type="protein sequence ID" value="GFT63371.1"/>
    <property type="molecule type" value="Genomic_DNA"/>
</dbReference>
<organism evidence="1 2">
    <name type="scientific">Nephila pilipes</name>
    <name type="common">Giant wood spider</name>
    <name type="synonym">Nephila maculata</name>
    <dbReference type="NCBI Taxonomy" id="299642"/>
    <lineage>
        <taxon>Eukaryota</taxon>
        <taxon>Metazoa</taxon>
        <taxon>Ecdysozoa</taxon>
        <taxon>Arthropoda</taxon>
        <taxon>Chelicerata</taxon>
        <taxon>Arachnida</taxon>
        <taxon>Araneae</taxon>
        <taxon>Araneomorphae</taxon>
        <taxon>Entelegynae</taxon>
        <taxon>Araneoidea</taxon>
        <taxon>Nephilidae</taxon>
        <taxon>Nephila</taxon>
    </lineage>
</organism>
<dbReference type="Proteomes" id="UP000887013">
    <property type="component" value="Unassembled WGS sequence"/>
</dbReference>
<protein>
    <submittedName>
        <fullName evidence="1">Uncharacterized protein</fullName>
    </submittedName>
</protein>
<evidence type="ECO:0000313" key="2">
    <source>
        <dbReference type="Proteomes" id="UP000887013"/>
    </source>
</evidence>
<proteinExistence type="predicted"/>
<dbReference type="AlphaFoldDB" id="A0A8X6PCA0"/>
<name>A0A8X6PCA0_NEPPI</name>
<comment type="caution">
    <text evidence="1">The sequence shown here is derived from an EMBL/GenBank/DDBJ whole genome shotgun (WGS) entry which is preliminary data.</text>
</comment>
<reference evidence="1" key="1">
    <citation type="submission" date="2020-08" db="EMBL/GenBank/DDBJ databases">
        <title>Multicomponent nature underlies the extraordinary mechanical properties of spider dragline silk.</title>
        <authorList>
            <person name="Kono N."/>
            <person name="Nakamura H."/>
            <person name="Mori M."/>
            <person name="Yoshida Y."/>
            <person name="Ohtoshi R."/>
            <person name="Malay A.D."/>
            <person name="Moran D.A.P."/>
            <person name="Tomita M."/>
            <person name="Numata K."/>
            <person name="Arakawa K."/>
        </authorList>
    </citation>
    <scope>NUCLEOTIDE SEQUENCE</scope>
</reference>
<evidence type="ECO:0000313" key="1">
    <source>
        <dbReference type="EMBL" id="GFT63371.1"/>
    </source>
</evidence>
<gene>
    <name evidence="1" type="ORF">NPIL_403781</name>
</gene>
<sequence>MVYTWAAPNCKNNHKGSTTLQMFGFLKDDSLRNKRIKVISRKDFAPSYYSKSEGKFSFIISPLEQLPRYEFGSDQGYGISTKYGTTP</sequence>
<accession>A0A8X6PCA0</accession>